<keyword evidence="1" id="KW-0472">Membrane</keyword>
<evidence type="ECO:0000313" key="3">
    <source>
        <dbReference type="Proteomes" id="UP000440224"/>
    </source>
</evidence>
<proteinExistence type="predicted"/>
<evidence type="ECO:0000256" key="1">
    <source>
        <dbReference type="SAM" id="Phobius"/>
    </source>
</evidence>
<dbReference type="Proteomes" id="UP000440224">
    <property type="component" value="Unassembled WGS sequence"/>
</dbReference>
<accession>A0A6N7PRQ6</accession>
<comment type="caution">
    <text evidence="2">The sequence shown here is derived from an EMBL/GenBank/DDBJ whole genome shotgun (WGS) entry which is preliminary data.</text>
</comment>
<sequence>MTERREEALSGGAVVRFDVPAGAAEERAEALPRIEVSSLKGARVSLRRGFVDEVGLRLRVACVEAPSDRFAPGLEEVVFGMATHLARGAASEGVALERWDAEGITRHDGRFEQALTGRGARGDAPVTFRGRHVLGFEGAAREAVLCTFVCEEPRTGERCGELVAKAELGSLVPPPPPSLLVRSILMAAERPRDAALLGAGIGVLFVVVLLARRPRPSP</sequence>
<reference evidence="2 3" key="1">
    <citation type="submission" date="2019-10" db="EMBL/GenBank/DDBJ databases">
        <title>A soil myxobacterium in the family Polyangiaceae.</title>
        <authorList>
            <person name="Li Y."/>
            <person name="Wang J."/>
        </authorList>
    </citation>
    <scope>NUCLEOTIDE SEQUENCE [LARGE SCALE GENOMIC DNA]</scope>
    <source>
        <strain evidence="2 3">DSM 14734</strain>
    </source>
</reference>
<gene>
    <name evidence="2" type="ORF">GF068_23500</name>
</gene>
<feature type="transmembrane region" description="Helical" evidence="1">
    <location>
        <begin position="194"/>
        <end position="211"/>
    </location>
</feature>
<keyword evidence="1" id="KW-1133">Transmembrane helix</keyword>
<name>A0A6N7PRQ6_9BACT</name>
<dbReference type="OrthoDB" id="5506075at2"/>
<dbReference type="AlphaFoldDB" id="A0A6N7PRQ6"/>
<organism evidence="2 3">
    <name type="scientific">Polyangium spumosum</name>
    <dbReference type="NCBI Taxonomy" id="889282"/>
    <lineage>
        <taxon>Bacteria</taxon>
        <taxon>Pseudomonadati</taxon>
        <taxon>Myxococcota</taxon>
        <taxon>Polyangia</taxon>
        <taxon>Polyangiales</taxon>
        <taxon>Polyangiaceae</taxon>
        <taxon>Polyangium</taxon>
    </lineage>
</organism>
<keyword evidence="1" id="KW-0812">Transmembrane</keyword>
<keyword evidence="3" id="KW-1185">Reference proteome</keyword>
<evidence type="ECO:0000313" key="2">
    <source>
        <dbReference type="EMBL" id="MRG94862.1"/>
    </source>
</evidence>
<protein>
    <submittedName>
        <fullName evidence="2">Uncharacterized protein</fullName>
    </submittedName>
</protein>
<dbReference type="EMBL" id="WJIE01000006">
    <property type="protein sequence ID" value="MRG94862.1"/>
    <property type="molecule type" value="Genomic_DNA"/>
</dbReference>
<dbReference type="RefSeq" id="WP_153821661.1">
    <property type="nucleotide sequence ID" value="NZ_WJIE01000006.1"/>
</dbReference>